<proteinExistence type="predicted"/>
<reference evidence="1 2" key="1">
    <citation type="journal article" date="2020" name="ISME J.">
        <title>Comparative genomics reveals insights into cyanobacterial evolution and habitat adaptation.</title>
        <authorList>
            <person name="Chen M.Y."/>
            <person name="Teng W.K."/>
            <person name="Zhao L."/>
            <person name="Hu C.X."/>
            <person name="Zhou Y.K."/>
            <person name="Han B.P."/>
            <person name="Song L.R."/>
            <person name="Shu W.S."/>
        </authorList>
    </citation>
    <scope>NUCLEOTIDE SEQUENCE [LARGE SCALE GENOMIC DNA]</scope>
    <source>
        <strain evidence="1 2">FACHB-159</strain>
    </source>
</reference>
<gene>
    <name evidence="1" type="ORF">H6H03_24605</name>
</gene>
<protein>
    <submittedName>
        <fullName evidence="1">Uncharacterized protein</fullName>
    </submittedName>
</protein>
<accession>A0ABR8KBW6</accession>
<dbReference type="Proteomes" id="UP000637383">
    <property type="component" value="Unassembled WGS sequence"/>
</dbReference>
<organism evidence="1 2">
    <name type="scientific">Nostoc paludosum FACHB-159</name>
    <dbReference type="NCBI Taxonomy" id="2692908"/>
    <lineage>
        <taxon>Bacteria</taxon>
        <taxon>Bacillati</taxon>
        <taxon>Cyanobacteriota</taxon>
        <taxon>Cyanophyceae</taxon>
        <taxon>Nostocales</taxon>
        <taxon>Nostocaceae</taxon>
        <taxon>Nostoc</taxon>
    </lineage>
</organism>
<evidence type="ECO:0000313" key="2">
    <source>
        <dbReference type="Proteomes" id="UP000637383"/>
    </source>
</evidence>
<evidence type="ECO:0000313" key="1">
    <source>
        <dbReference type="EMBL" id="MBD2737027.1"/>
    </source>
</evidence>
<comment type="caution">
    <text evidence="1">The sequence shown here is derived from an EMBL/GenBank/DDBJ whole genome shotgun (WGS) entry which is preliminary data.</text>
</comment>
<dbReference type="RefSeq" id="WP_190957626.1">
    <property type="nucleotide sequence ID" value="NZ_JACJTU010000026.1"/>
</dbReference>
<name>A0ABR8KBW6_9NOSO</name>
<sequence>MLAESKFTCIQEGIKLFLDINVDNQIPRIWLSSGITQEIESVCDRIQYRPGAFLPKEPWREPSLTEYHRLNANETLSQVGSWKLGDYIGVCRFPDEVLAPLETILEELKTRTETLQYYPSASTHQDYESAMQKIINYSHRYCLSNEEAKLLGLRVTVPGLRTLTMEDAKYFVGMHLDSWDRSPLRRRHQSRNRICINLGREDRFFLFINLPLMEMFKALGLSDDEVYKHYRGTTVGDEFMKLYPDYPIVKLKVAPKEAYIAPTDNLIHDASSLGKQYPDITLSFLGHFGIQFPEN</sequence>
<dbReference type="EMBL" id="JACJTU010000026">
    <property type="protein sequence ID" value="MBD2737027.1"/>
    <property type="molecule type" value="Genomic_DNA"/>
</dbReference>
<keyword evidence="2" id="KW-1185">Reference proteome</keyword>